<proteinExistence type="predicted"/>
<dbReference type="SUPFAM" id="SSF47954">
    <property type="entry name" value="Cyclin-like"/>
    <property type="match status" value="2"/>
</dbReference>
<dbReference type="Gene3D" id="1.10.472.10">
    <property type="entry name" value="Cyclin-like"/>
    <property type="match status" value="2"/>
</dbReference>
<evidence type="ECO:0000313" key="1">
    <source>
        <dbReference type="EMBL" id="QHU15897.1"/>
    </source>
</evidence>
<sequence length="273" mass="31942">MDAFDTFDIFEEIENETKREHKEHESEISVCSHSNVVNESGTFLCSDCGVELSKVMSYEKDWRYYGSDDTRKNSDPNRCHIRKLEDKSIFKDVENLGFSEKIVTMANDIYSQVTNGKIYRGNSRKAIIFGCIFHSIKLNGKMYTCENLRDIFKLDRKIILKGLKHVNLNAPKESQIRNKTSNSLEMVEECLQKFDMSNEEKKEIYELYEKIKNKSSMINRSRPQSVTSSLIYYYICKKRGFNNVNIKDFVKKVKLSELTINKIAKEIHKIFTP</sequence>
<name>A0A6C0KGI5_9ZZZZ</name>
<dbReference type="CDD" id="cd00043">
    <property type="entry name" value="CYCLIN_SF"/>
    <property type="match status" value="1"/>
</dbReference>
<dbReference type="InterPro" id="IPR036915">
    <property type="entry name" value="Cyclin-like_sf"/>
</dbReference>
<dbReference type="AlphaFoldDB" id="A0A6C0KGI5"/>
<organism evidence="1">
    <name type="scientific">viral metagenome</name>
    <dbReference type="NCBI Taxonomy" id="1070528"/>
    <lineage>
        <taxon>unclassified sequences</taxon>
        <taxon>metagenomes</taxon>
        <taxon>organismal metagenomes</taxon>
    </lineage>
</organism>
<dbReference type="EMBL" id="MN740869">
    <property type="protein sequence ID" value="QHU15897.1"/>
    <property type="molecule type" value="Genomic_DNA"/>
</dbReference>
<evidence type="ECO:0008006" key="2">
    <source>
        <dbReference type="Google" id="ProtNLM"/>
    </source>
</evidence>
<accession>A0A6C0KGI5</accession>
<reference evidence="1" key="1">
    <citation type="journal article" date="2020" name="Nature">
        <title>Giant virus diversity and host interactions through global metagenomics.</title>
        <authorList>
            <person name="Schulz F."/>
            <person name="Roux S."/>
            <person name="Paez-Espino D."/>
            <person name="Jungbluth S."/>
            <person name="Walsh D.A."/>
            <person name="Denef V.J."/>
            <person name="McMahon K.D."/>
            <person name="Konstantinidis K.T."/>
            <person name="Eloe-Fadrosh E.A."/>
            <person name="Kyrpides N.C."/>
            <person name="Woyke T."/>
        </authorList>
    </citation>
    <scope>NUCLEOTIDE SEQUENCE</scope>
    <source>
        <strain evidence="1">GVMAG-S-3300010158-109</strain>
    </source>
</reference>
<protein>
    <recommendedName>
        <fullName evidence="2">Transcription factor TFIIB cyclin-like domain-containing protein</fullName>
    </recommendedName>
</protein>